<keyword evidence="1" id="KW-1133">Transmembrane helix</keyword>
<dbReference type="AlphaFoldDB" id="A0A803P3L1"/>
<dbReference type="Proteomes" id="UP000596661">
    <property type="component" value="Chromosome 3"/>
</dbReference>
<evidence type="ECO:0000313" key="3">
    <source>
        <dbReference type="Proteomes" id="UP000596661"/>
    </source>
</evidence>
<dbReference type="PANTHER" id="PTHR37204">
    <property type="entry name" value="TRANSMEMBRANE PROTEIN"/>
    <property type="match status" value="1"/>
</dbReference>
<protein>
    <submittedName>
        <fullName evidence="2">Uncharacterized protein</fullName>
    </submittedName>
</protein>
<feature type="transmembrane region" description="Helical" evidence="1">
    <location>
        <begin position="12"/>
        <end position="32"/>
    </location>
</feature>
<dbReference type="Gramene" id="evm.model.03.1004.2.5bd9b138">
    <property type="protein sequence ID" value="cds.evm.model.03.1004.2.5bd9b138"/>
    <property type="gene ID" value="evm.TU.03.1004"/>
</dbReference>
<gene>
    <name evidence="2" type="primary">LOC115711574</name>
</gene>
<keyword evidence="3" id="KW-1185">Reference proteome</keyword>
<reference evidence="2" key="2">
    <citation type="submission" date="2021-03" db="UniProtKB">
        <authorList>
            <consortium name="EnsemblPlants"/>
        </authorList>
    </citation>
    <scope>IDENTIFICATION</scope>
</reference>
<name>A0A803P3L1_CANSA</name>
<organism evidence="2 3">
    <name type="scientific">Cannabis sativa</name>
    <name type="common">Hemp</name>
    <name type="synonym">Marijuana</name>
    <dbReference type="NCBI Taxonomy" id="3483"/>
    <lineage>
        <taxon>Eukaryota</taxon>
        <taxon>Viridiplantae</taxon>
        <taxon>Streptophyta</taxon>
        <taxon>Embryophyta</taxon>
        <taxon>Tracheophyta</taxon>
        <taxon>Spermatophyta</taxon>
        <taxon>Magnoliopsida</taxon>
        <taxon>eudicotyledons</taxon>
        <taxon>Gunneridae</taxon>
        <taxon>Pentapetalae</taxon>
        <taxon>rosids</taxon>
        <taxon>fabids</taxon>
        <taxon>Rosales</taxon>
        <taxon>Cannabaceae</taxon>
        <taxon>Cannabis</taxon>
    </lineage>
</organism>
<reference evidence="2" key="1">
    <citation type="submission" date="2018-11" db="EMBL/GenBank/DDBJ databases">
        <authorList>
            <person name="Grassa J C."/>
        </authorList>
    </citation>
    <scope>NUCLEOTIDE SEQUENCE [LARGE SCALE GENOMIC DNA]</scope>
</reference>
<proteinExistence type="predicted"/>
<keyword evidence="1" id="KW-0812">Transmembrane</keyword>
<dbReference type="EMBL" id="UZAU01000279">
    <property type="status" value="NOT_ANNOTATED_CDS"/>
    <property type="molecule type" value="Genomic_DNA"/>
</dbReference>
<accession>A0A803P3L1</accession>
<sequence>MARVLQWSHSKTVVLLWFLTAIIFYSLFQMALRNSISNSTSSVSMALNEDRRSKLYDGMARDLDEKGPAFLKHGETSQSLSLSDIFILKDGAVEPALKAANPPVRANVLYLSTEYSVPISMFHASHHIAPVPATENEIETEATAVKDVAKTLCSLNIVLDRVVLTSTGVLLGCWQVVSGTDPVTIRTKLRTALPRAPEKQLYDAAILHTSFARLLGPPKASATEMHNADLVKFFHELVAHLNKELRGFKAAISELWYVEEYDVLALALNGRMNVRKFQLGCTRN</sequence>
<dbReference type="PANTHER" id="PTHR37204:SF1">
    <property type="entry name" value="TRANSMEMBRANE PROTEIN"/>
    <property type="match status" value="1"/>
</dbReference>
<evidence type="ECO:0000313" key="2">
    <source>
        <dbReference type="EnsemblPlants" id="cds.evm.model.03.1004.2.5bd9b138"/>
    </source>
</evidence>
<evidence type="ECO:0000256" key="1">
    <source>
        <dbReference type="SAM" id="Phobius"/>
    </source>
</evidence>
<dbReference type="EnsemblPlants" id="evm.model.03.1004.2.5bd9b138">
    <property type="protein sequence ID" value="cds.evm.model.03.1004.2.5bd9b138"/>
    <property type="gene ID" value="evm.TU.03.1004"/>
</dbReference>
<keyword evidence="1" id="KW-0472">Membrane</keyword>